<evidence type="ECO:0000256" key="4">
    <source>
        <dbReference type="PROSITE-ProRule" id="PRU00433"/>
    </source>
</evidence>
<dbReference type="EMBL" id="NTJZ01000009">
    <property type="protein sequence ID" value="PDH33272.1"/>
    <property type="molecule type" value="Genomic_DNA"/>
</dbReference>
<dbReference type="Pfam" id="PF13442">
    <property type="entry name" value="Cytochrome_CBB3"/>
    <property type="match status" value="1"/>
</dbReference>
<proteinExistence type="predicted"/>
<evidence type="ECO:0000256" key="2">
    <source>
        <dbReference type="ARBA" id="ARBA00022723"/>
    </source>
</evidence>
<dbReference type="PANTHER" id="PTHR33546:SF1">
    <property type="entry name" value="LARGE, MULTIFUNCTIONAL SECRETED PROTEIN"/>
    <property type="match status" value="1"/>
</dbReference>
<accession>A0A2A5WA26</accession>
<evidence type="ECO:0000256" key="1">
    <source>
        <dbReference type="ARBA" id="ARBA00022617"/>
    </source>
</evidence>
<feature type="domain" description="Cytochrome c" evidence="5">
    <location>
        <begin position="66"/>
        <end position="146"/>
    </location>
</feature>
<dbReference type="InterPro" id="IPR036909">
    <property type="entry name" value="Cyt_c-like_dom_sf"/>
</dbReference>
<dbReference type="AlphaFoldDB" id="A0A2A5WA26"/>
<reference evidence="6 7" key="1">
    <citation type="submission" date="2017-08" db="EMBL/GenBank/DDBJ databases">
        <title>Fine stratification of microbial communities through a metagenomic profile of the photic zone.</title>
        <authorList>
            <person name="Haro-Moreno J.M."/>
            <person name="Lopez-Perez M."/>
            <person name="De La Torre J."/>
            <person name="Picazo A."/>
            <person name="Camacho A."/>
            <person name="Rodriguez-Valera F."/>
        </authorList>
    </citation>
    <scope>NUCLEOTIDE SEQUENCE [LARGE SCALE GENOMIC DNA]</scope>
    <source>
        <strain evidence="6">MED-G28</strain>
    </source>
</reference>
<evidence type="ECO:0000313" key="7">
    <source>
        <dbReference type="Proteomes" id="UP000219329"/>
    </source>
</evidence>
<keyword evidence="3 4" id="KW-0408">Iron</keyword>
<dbReference type="Proteomes" id="UP000219329">
    <property type="component" value="Unassembled WGS sequence"/>
</dbReference>
<dbReference type="SUPFAM" id="SSF46626">
    <property type="entry name" value="Cytochrome c"/>
    <property type="match status" value="2"/>
</dbReference>
<dbReference type="GO" id="GO:0009055">
    <property type="term" value="F:electron transfer activity"/>
    <property type="evidence" value="ECO:0007669"/>
    <property type="project" value="InterPro"/>
</dbReference>
<dbReference type="NCBIfam" id="TIGR02603">
    <property type="entry name" value="CxxCH_TIGR02603"/>
    <property type="match status" value="1"/>
</dbReference>
<gene>
    <name evidence="6" type="ORF">CNF02_08775</name>
</gene>
<dbReference type="PROSITE" id="PS51007">
    <property type="entry name" value="CYTC"/>
    <property type="match status" value="2"/>
</dbReference>
<evidence type="ECO:0000313" key="6">
    <source>
        <dbReference type="EMBL" id="PDH33272.1"/>
    </source>
</evidence>
<sequence length="290" mass="32075">MGLFLLSHHKFFVILSSLNLRIIKRIVKFIHLPKRFYFLANCLLSLLLMSEFTSAQEVNPLATDPRAARAGGSIFRAQCATCHGADAKGIETIEAPDLTLMFTRSESTDASVFQVIREGVPGSIMPPHAFPDTEVWMLVSYLRSVAIAGTSAQIDGDPARGTTLFNLNCLRCHRVDNRGGSLGPNLSTITNRRSQDALTNSIRNPSAEIARRYKPVTLVTADNGRIRGAVKSEDAFSIQIMDSDQVLRGFRKSSLQEVIHEDISLMPSFYESALSSDDINDILRFLQSAR</sequence>
<feature type="domain" description="Cytochrome c" evidence="5">
    <location>
        <begin position="156"/>
        <end position="290"/>
    </location>
</feature>
<dbReference type="PANTHER" id="PTHR33546">
    <property type="entry name" value="LARGE, MULTIFUNCTIONAL SECRETED PROTEIN-RELATED"/>
    <property type="match status" value="1"/>
</dbReference>
<evidence type="ECO:0000259" key="5">
    <source>
        <dbReference type="PROSITE" id="PS51007"/>
    </source>
</evidence>
<keyword evidence="2 4" id="KW-0479">Metal-binding</keyword>
<dbReference type="Gene3D" id="1.10.760.10">
    <property type="entry name" value="Cytochrome c-like domain"/>
    <property type="match status" value="2"/>
</dbReference>
<comment type="caution">
    <text evidence="6">The sequence shown here is derived from an EMBL/GenBank/DDBJ whole genome shotgun (WGS) entry which is preliminary data.</text>
</comment>
<dbReference type="InterPro" id="IPR013427">
    <property type="entry name" value="Haem-bd_dom_put"/>
</dbReference>
<dbReference type="GO" id="GO:0020037">
    <property type="term" value="F:heme binding"/>
    <property type="evidence" value="ECO:0007669"/>
    <property type="project" value="InterPro"/>
</dbReference>
<evidence type="ECO:0000256" key="3">
    <source>
        <dbReference type="ARBA" id="ARBA00023004"/>
    </source>
</evidence>
<keyword evidence="1 4" id="KW-0349">Heme</keyword>
<organism evidence="6 7">
    <name type="scientific">OM182 bacterium MED-G28</name>
    <dbReference type="NCBI Taxonomy" id="1986256"/>
    <lineage>
        <taxon>Bacteria</taxon>
        <taxon>Pseudomonadati</taxon>
        <taxon>Pseudomonadota</taxon>
        <taxon>Gammaproteobacteria</taxon>
        <taxon>OMG group</taxon>
        <taxon>OM182 clade</taxon>
    </lineage>
</organism>
<name>A0A2A5WA26_9GAMM</name>
<protein>
    <recommendedName>
        <fullName evidence="5">Cytochrome c domain-containing protein</fullName>
    </recommendedName>
</protein>
<dbReference type="InterPro" id="IPR009056">
    <property type="entry name" value="Cyt_c-like_dom"/>
</dbReference>
<dbReference type="GO" id="GO:0046872">
    <property type="term" value="F:metal ion binding"/>
    <property type="evidence" value="ECO:0007669"/>
    <property type="project" value="UniProtKB-KW"/>
</dbReference>
<dbReference type="Pfam" id="PF00034">
    <property type="entry name" value="Cytochrom_C"/>
    <property type="match status" value="1"/>
</dbReference>